<keyword evidence="2" id="KW-1185">Reference proteome</keyword>
<dbReference type="STRING" id="46223.SAMN05421852_11731"/>
<name>A0A1I3TDD9_9BACL</name>
<dbReference type="RefSeq" id="WP_093231120.1">
    <property type="nucleotide sequence ID" value="NZ_FORR01000017.1"/>
</dbReference>
<reference evidence="1 2" key="1">
    <citation type="submission" date="2016-10" db="EMBL/GenBank/DDBJ databases">
        <authorList>
            <person name="de Groot N.N."/>
        </authorList>
    </citation>
    <scope>NUCLEOTIDE SEQUENCE [LARGE SCALE GENOMIC DNA]</scope>
    <source>
        <strain evidence="1 2">DSM 44778</strain>
    </source>
</reference>
<dbReference type="EMBL" id="FORR01000017">
    <property type="protein sequence ID" value="SFJ69198.1"/>
    <property type="molecule type" value="Genomic_DNA"/>
</dbReference>
<organism evidence="1 2">
    <name type="scientific">Thermoflavimicrobium dichotomicum</name>
    <dbReference type="NCBI Taxonomy" id="46223"/>
    <lineage>
        <taxon>Bacteria</taxon>
        <taxon>Bacillati</taxon>
        <taxon>Bacillota</taxon>
        <taxon>Bacilli</taxon>
        <taxon>Bacillales</taxon>
        <taxon>Thermoactinomycetaceae</taxon>
        <taxon>Thermoflavimicrobium</taxon>
    </lineage>
</organism>
<accession>A0A1I3TDD9</accession>
<evidence type="ECO:0000313" key="2">
    <source>
        <dbReference type="Proteomes" id="UP000199545"/>
    </source>
</evidence>
<dbReference type="AlphaFoldDB" id="A0A1I3TDD9"/>
<dbReference type="Proteomes" id="UP000199545">
    <property type="component" value="Unassembled WGS sequence"/>
</dbReference>
<dbReference type="OrthoDB" id="2652483at2"/>
<proteinExistence type="predicted"/>
<evidence type="ECO:0000313" key="1">
    <source>
        <dbReference type="EMBL" id="SFJ69198.1"/>
    </source>
</evidence>
<protein>
    <submittedName>
        <fullName evidence="1">Uncharacterized protein</fullName>
    </submittedName>
</protein>
<gene>
    <name evidence="1" type="ORF">SAMN05421852_11731</name>
</gene>
<sequence length="183" mass="21473">MNIQLHRVLLSLLVTLSILFGGFFAYQTFYIKRSIQQSVQKTPHVTIEKLEVSPKEVQLQLKIDQQFPVHSMYVPLYQRIKSYVGNRELRLQIQDQPDHELQQAWSQMLFGIREGLAQQRYTQVLHTVEKVAENQQIDYQVNMDQQYLYVHLRKGNHFLTKVISLDQESRAMNKAGSEVKNIG</sequence>